<dbReference type="Proteomes" id="UP000697107">
    <property type="component" value="Unassembled WGS sequence"/>
</dbReference>
<evidence type="ECO:0000313" key="3">
    <source>
        <dbReference type="EMBL" id="KAG3204706.1"/>
    </source>
</evidence>
<comment type="caution">
    <text evidence="1">The sequence shown here is derived from an EMBL/GenBank/DDBJ whole genome shotgun (WGS) entry which is preliminary data.</text>
</comment>
<protein>
    <submittedName>
        <fullName evidence="1">Uncharacterized protein</fullName>
    </submittedName>
</protein>
<organism evidence="1 4">
    <name type="scientific">Phytophthora cactorum</name>
    <dbReference type="NCBI Taxonomy" id="29920"/>
    <lineage>
        <taxon>Eukaryota</taxon>
        <taxon>Sar</taxon>
        <taxon>Stramenopiles</taxon>
        <taxon>Oomycota</taxon>
        <taxon>Peronosporomycetes</taxon>
        <taxon>Peronosporales</taxon>
        <taxon>Peronosporaceae</taxon>
        <taxon>Phytophthora</taxon>
    </lineage>
</organism>
<reference evidence="1" key="1">
    <citation type="submission" date="2018-10" db="EMBL/GenBank/DDBJ databases">
        <title>Effector identification in a new, highly contiguous assembly of the strawberry crown rot pathogen Phytophthora cactorum.</title>
        <authorList>
            <person name="Armitage A.D."/>
            <person name="Nellist C.F."/>
            <person name="Bates H."/>
            <person name="Vickerstaff R.J."/>
            <person name="Harrison R.J."/>
        </authorList>
    </citation>
    <scope>NUCLEOTIDE SEQUENCE</scope>
    <source>
        <strain evidence="1">4032</strain>
        <strain evidence="2">P415</strain>
        <strain evidence="3">P421</strain>
    </source>
</reference>
<dbReference type="AlphaFoldDB" id="A0A8T1AIB7"/>
<dbReference type="Proteomes" id="UP000760860">
    <property type="component" value="Unassembled WGS sequence"/>
</dbReference>
<dbReference type="EMBL" id="RCMI01001737">
    <property type="protein sequence ID" value="KAG2881733.1"/>
    <property type="molecule type" value="Genomic_DNA"/>
</dbReference>
<dbReference type="EMBL" id="RCML01000886">
    <property type="protein sequence ID" value="KAG2968094.1"/>
    <property type="molecule type" value="Genomic_DNA"/>
</dbReference>
<dbReference type="EMBL" id="RCMV01002089">
    <property type="protein sequence ID" value="KAG3204706.1"/>
    <property type="molecule type" value="Genomic_DNA"/>
</dbReference>
<evidence type="ECO:0000313" key="2">
    <source>
        <dbReference type="EMBL" id="KAG2968094.1"/>
    </source>
</evidence>
<dbReference type="Proteomes" id="UP000774804">
    <property type="component" value="Unassembled WGS sequence"/>
</dbReference>
<accession>A0A8T1AIB7</accession>
<gene>
    <name evidence="1" type="ORF">PC115_g22137</name>
    <name evidence="2" type="ORF">PC118_g18224</name>
    <name evidence="3" type="ORF">PC129_g22451</name>
</gene>
<sequence length="189" mass="22118">MNIRQRFATDRSIIFYKAVEQHRINHWRSMARHVTDWESEMIENLFEDEGSVQAPVPDEAARSMSLDLRRCFRTFISESDTNEWRGVKTFAGTGDLPDDDTCLYVYGWNHNIALRTDRNLITLNKGDFLVYRGDLIYGRDQQGNTAVIEDLLCLVWNCTFTGKGTVAIHRHLNRFHHFRFQRPPQPVTP</sequence>
<evidence type="ECO:0000313" key="4">
    <source>
        <dbReference type="Proteomes" id="UP000774804"/>
    </source>
</evidence>
<proteinExistence type="predicted"/>
<dbReference type="VEuPathDB" id="FungiDB:PC110_g22262"/>
<evidence type="ECO:0000313" key="1">
    <source>
        <dbReference type="EMBL" id="KAG2881733.1"/>
    </source>
</evidence>
<name>A0A8T1AIB7_9STRA</name>